<gene>
    <name evidence="1" type="ORF">GKE73_13780</name>
</gene>
<dbReference type="AlphaFoldDB" id="A0A844GEH5"/>
<protein>
    <submittedName>
        <fullName evidence="1">Uncharacterized protein</fullName>
    </submittedName>
</protein>
<comment type="caution">
    <text evidence="1">The sequence shown here is derived from an EMBL/GenBank/DDBJ whole genome shotgun (WGS) entry which is preliminary data.</text>
</comment>
<sequence>MYPSHFSGENLGFNEFSPSTKERLINLYWMQLVNKKNSKLRDEDYYDTNREHYIIEYLKAINYTQDHIRRDADHLTEKHYIDWIIDLDFRQHEFIINKLDSLNNLKKYAKYNNISCIGSGKTLITTIFDILQNNTTTRNNTIPIVIKSWDETIMHDRIFTGLKQIQMRESYAH</sequence>
<accession>A0A844GEH5</accession>
<dbReference type="RefSeq" id="WP_230370801.1">
    <property type="nucleotide sequence ID" value="NZ_WLYX01000001.1"/>
</dbReference>
<dbReference type="Proteomes" id="UP000446658">
    <property type="component" value="Unassembled WGS sequence"/>
</dbReference>
<evidence type="ECO:0000313" key="2">
    <source>
        <dbReference type="Proteomes" id="UP000446658"/>
    </source>
</evidence>
<dbReference type="EMBL" id="WLYX01000001">
    <property type="protein sequence ID" value="MTD33720.1"/>
    <property type="molecule type" value="Genomic_DNA"/>
</dbReference>
<name>A0A844GEH5_9NEIS</name>
<organism evidence="1 2">
    <name type="scientific">Paludibacterium denitrificans</name>
    <dbReference type="NCBI Taxonomy" id="2675226"/>
    <lineage>
        <taxon>Bacteria</taxon>
        <taxon>Pseudomonadati</taxon>
        <taxon>Pseudomonadota</taxon>
        <taxon>Betaproteobacteria</taxon>
        <taxon>Neisseriales</taxon>
        <taxon>Chromobacteriaceae</taxon>
        <taxon>Paludibacterium</taxon>
    </lineage>
</organism>
<proteinExistence type="predicted"/>
<keyword evidence="2" id="KW-1185">Reference proteome</keyword>
<evidence type="ECO:0000313" key="1">
    <source>
        <dbReference type="EMBL" id="MTD33720.1"/>
    </source>
</evidence>
<reference evidence="1 2" key="1">
    <citation type="submission" date="2019-11" db="EMBL/GenBank/DDBJ databases">
        <title>Draft genome sequence of Paludibacterium sp. dN18-1.</title>
        <authorList>
            <person name="Im W.-T."/>
        </authorList>
    </citation>
    <scope>NUCLEOTIDE SEQUENCE [LARGE SCALE GENOMIC DNA]</scope>
    <source>
        <strain evidence="2">dN 18-1</strain>
    </source>
</reference>